<evidence type="ECO:0000313" key="2">
    <source>
        <dbReference type="EMBL" id="GAG60641.1"/>
    </source>
</evidence>
<accession>X1AKW8</accession>
<proteinExistence type="predicted"/>
<dbReference type="AlphaFoldDB" id="X1AKW8"/>
<name>X1AKW8_9ZZZZ</name>
<reference evidence="2" key="1">
    <citation type="journal article" date="2014" name="Front. Microbiol.">
        <title>High frequency of phylogenetically diverse reductive dehalogenase-homologous genes in deep subseafloor sedimentary metagenomes.</title>
        <authorList>
            <person name="Kawai M."/>
            <person name="Futagami T."/>
            <person name="Toyoda A."/>
            <person name="Takaki Y."/>
            <person name="Nishi S."/>
            <person name="Hori S."/>
            <person name="Arai W."/>
            <person name="Tsubouchi T."/>
            <person name="Morono Y."/>
            <person name="Uchiyama I."/>
            <person name="Ito T."/>
            <person name="Fujiyama A."/>
            <person name="Inagaki F."/>
            <person name="Takami H."/>
        </authorList>
    </citation>
    <scope>NUCLEOTIDE SEQUENCE</scope>
    <source>
        <strain evidence="2">Expedition CK06-06</strain>
    </source>
</reference>
<dbReference type="EMBL" id="BART01003734">
    <property type="protein sequence ID" value="GAG60641.1"/>
    <property type="molecule type" value="Genomic_DNA"/>
</dbReference>
<keyword evidence="1" id="KW-1133">Transmembrane helix</keyword>
<evidence type="ECO:0000256" key="1">
    <source>
        <dbReference type="SAM" id="Phobius"/>
    </source>
</evidence>
<protein>
    <submittedName>
        <fullName evidence="2">Uncharacterized protein</fullName>
    </submittedName>
</protein>
<gene>
    <name evidence="2" type="ORF">S01H4_09996</name>
</gene>
<comment type="caution">
    <text evidence="2">The sequence shown here is derived from an EMBL/GenBank/DDBJ whole genome shotgun (WGS) entry which is preliminary data.</text>
</comment>
<keyword evidence="1" id="KW-0472">Membrane</keyword>
<keyword evidence="1" id="KW-0812">Transmembrane</keyword>
<feature type="transmembrane region" description="Helical" evidence="1">
    <location>
        <begin position="6"/>
        <end position="24"/>
    </location>
</feature>
<organism evidence="2">
    <name type="scientific">marine sediment metagenome</name>
    <dbReference type="NCBI Taxonomy" id="412755"/>
    <lineage>
        <taxon>unclassified sequences</taxon>
        <taxon>metagenomes</taxon>
        <taxon>ecological metagenomes</taxon>
    </lineage>
</organism>
<sequence length="50" mass="5516">MQNENHIPRFVSVVAIALGCIDLMRGFMHTVLLDFAATNIAGFDHQLCKG</sequence>